<evidence type="ECO:0000313" key="3">
    <source>
        <dbReference type="Proteomes" id="UP001143463"/>
    </source>
</evidence>
<comment type="caution">
    <text evidence="2">The sequence shown here is derived from an EMBL/GenBank/DDBJ whole genome shotgun (WGS) entry which is preliminary data.</text>
</comment>
<gene>
    <name evidence="2" type="ORF">GCM10017577_35630</name>
</gene>
<dbReference type="RefSeq" id="WP_037048204.1">
    <property type="nucleotide sequence ID" value="NZ_BAAAUZ010000029.1"/>
</dbReference>
<evidence type="ECO:0000256" key="1">
    <source>
        <dbReference type="SAM" id="Phobius"/>
    </source>
</evidence>
<proteinExistence type="predicted"/>
<feature type="transmembrane region" description="Helical" evidence="1">
    <location>
        <begin position="37"/>
        <end position="59"/>
    </location>
</feature>
<keyword evidence="1" id="KW-0472">Membrane</keyword>
<keyword evidence="1" id="KW-1133">Transmembrane helix</keyword>
<feature type="transmembrane region" description="Helical" evidence="1">
    <location>
        <begin position="71"/>
        <end position="91"/>
    </location>
</feature>
<keyword evidence="3" id="KW-1185">Reference proteome</keyword>
<protein>
    <submittedName>
        <fullName evidence="2">Uncharacterized protein</fullName>
    </submittedName>
</protein>
<organism evidence="2 3">
    <name type="scientific">Pseudonocardia halophobica</name>
    <dbReference type="NCBI Taxonomy" id="29401"/>
    <lineage>
        <taxon>Bacteria</taxon>
        <taxon>Bacillati</taxon>
        <taxon>Actinomycetota</taxon>
        <taxon>Actinomycetes</taxon>
        <taxon>Pseudonocardiales</taxon>
        <taxon>Pseudonocardiaceae</taxon>
        <taxon>Pseudonocardia</taxon>
    </lineage>
</organism>
<keyword evidence="1" id="KW-0812">Transmembrane</keyword>
<feature type="transmembrane region" description="Helical" evidence="1">
    <location>
        <begin position="97"/>
        <end position="117"/>
    </location>
</feature>
<sequence>MITIRNAGGVALFLLGTTFLWLTPAFATAGLDTTGFWWSLAQVLALLTLAGFTVATWGLFRRSTWWRTTALTASGLGVLTLIPYLIAARAAGETTPWFTALILAVGCAAVFLLLLAAKPRTWIDRPVMAGR</sequence>
<reference evidence="2" key="1">
    <citation type="journal article" date="2014" name="Int. J. Syst. Evol. Microbiol.">
        <title>Complete genome sequence of Corynebacterium casei LMG S-19264T (=DSM 44701T), isolated from a smear-ripened cheese.</title>
        <authorList>
            <consortium name="US DOE Joint Genome Institute (JGI-PGF)"/>
            <person name="Walter F."/>
            <person name="Albersmeier A."/>
            <person name="Kalinowski J."/>
            <person name="Ruckert C."/>
        </authorList>
    </citation>
    <scope>NUCLEOTIDE SEQUENCE</scope>
    <source>
        <strain evidence="2">VKM Ac-1069</strain>
    </source>
</reference>
<reference evidence="2" key="2">
    <citation type="submission" date="2023-01" db="EMBL/GenBank/DDBJ databases">
        <authorList>
            <person name="Sun Q."/>
            <person name="Evtushenko L."/>
        </authorList>
    </citation>
    <scope>NUCLEOTIDE SEQUENCE</scope>
    <source>
        <strain evidence="2">VKM Ac-1069</strain>
    </source>
</reference>
<name>A0A9W6L2B5_9PSEU</name>
<dbReference type="AlphaFoldDB" id="A0A9W6L2B5"/>
<evidence type="ECO:0000313" key="2">
    <source>
        <dbReference type="EMBL" id="GLL12422.1"/>
    </source>
</evidence>
<dbReference type="Proteomes" id="UP001143463">
    <property type="component" value="Unassembled WGS sequence"/>
</dbReference>
<accession>A0A9W6L2B5</accession>
<dbReference type="EMBL" id="BSFQ01000014">
    <property type="protein sequence ID" value="GLL12422.1"/>
    <property type="molecule type" value="Genomic_DNA"/>
</dbReference>